<dbReference type="InterPro" id="IPR051531">
    <property type="entry name" value="N-acetyltransferase"/>
</dbReference>
<dbReference type="AlphaFoldDB" id="A0A327Q2W4"/>
<protein>
    <submittedName>
        <fullName evidence="2">RimJ/RimL family protein N-acetyltransferase</fullName>
    </submittedName>
</protein>
<evidence type="ECO:0000313" key="2">
    <source>
        <dbReference type="EMBL" id="RAI98699.1"/>
    </source>
</evidence>
<dbReference type="OrthoDB" id="9811523at2"/>
<gene>
    <name evidence="2" type="ORF">LX64_04684</name>
</gene>
<evidence type="ECO:0000313" key="3">
    <source>
        <dbReference type="Proteomes" id="UP000249547"/>
    </source>
</evidence>
<reference evidence="2 3" key="1">
    <citation type="submission" date="2018-06" db="EMBL/GenBank/DDBJ databases">
        <title>Genomic Encyclopedia of Archaeal and Bacterial Type Strains, Phase II (KMG-II): from individual species to whole genera.</title>
        <authorList>
            <person name="Goeker M."/>
        </authorList>
    </citation>
    <scope>NUCLEOTIDE SEQUENCE [LARGE SCALE GENOMIC DNA]</scope>
    <source>
        <strain evidence="2 3">DSM 23857</strain>
    </source>
</reference>
<dbReference type="Gene3D" id="3.40.630.30">
    <property type="match status" value="1"/>
</dbReference>
<dbReference type="InterPro" id="IPR000182">
    <property type="entry name" value="GNAT_dom"/>
</dbReference>
<sequence>MIETARLQLLPCTLQHFEAFFHGNDELSNILGIEVPENWTEFPEMIILAYDKLRNDPSMLGWFFYFVIHKTDKKIIGTGGFKGRPSPEGVVEIGYEISEDYRENGYASEAVEAFIRFAFHHQYVNKIIAHTLEEYNASVKVLQKNGLHFAGTVNTTDGGILWEWQISREAYAEKHVL</sequence>
<dbReference type="PANTHER" id="PTHR43792:SF13">
    <property type="entry name" value="ACETYLTRANSFERASE"/>
    <property type="match status" value="1"/>
</dbReference>
<comment type="caution">
    <text evidence="2">The sequence shown here is derived from an EMBL/GenBank/DDBJ whole genome shotgun (WGS) entry which is preliminary data.</text>
</comment>
<dbReference type="PANTHER" id="PTHR43792">
    <property type="entry name" value="GNAT FAMILY, PUTATIVE (AFU_ORTHOLOGUE AFUA_3G00765)-RELATED-RELATED"/>
    <property type="match status" value="1"/>
</dbReference>
<accession>A0A327Q2W4</accession>
<feature type="domain" description="N-acetyltransferase" evidence="1">
    <location>
        <begin position="7"/>
        <end position="169"/>
    </location>
</feature>
<dbReference type="EMBL" id="QLLL01000011">
    <property type="protein sequence ID" value="RAI98699.1"/>
    <property type="molecule type" value="Genomic_DNA"/>
</dbReference>
<evidence type="ECO:0000259" key="1">
    <source>
        <dbReference type="PROSITE" id="PS51186"/>
    </source>
</evidence>
<keyword evidence="2" id="KW-0808">Transferase</keyword>
<dbReference type="PROSITE" id="PS51186">
    <property type="entry name" value="GNAT"/>
    <property type="match status" value="1"/>
</dbReference>
<dbReference type="SUPFAM" id="SSF55729">
    <property type="entry name" value="Acyl-CoA N-acyltransferases (Nat)"/>
    <property type="match status" value="1"/>
</dbReference>
<proteinExistence type="predicted"/>
<dbReference type="InterPro" id="IPR016181">
    <property type="entry name" value="Acyl_CoA_acyltransferase"/>
</dbReference>
<name>A0A327Q2W4_9BACT</name>
<dbReference type="RefSeq" id="WP_111600070.1">
    <property type="nucleotide sequence ID" value="NZ_QLLL01000011.1"/>
</dbReference>
<dbReference type="GO" id="GO:0016747">
    <property type="term" value="F:acyltransferase activity, transferring groups other than amino-acyl groups"/>
    <property type="evidence" value="ECO:0007669"/>
    <property type="project" value="InterPro"/>
</dbReference>
<dbReference type="Proteomes" id="UP000249547">
    <property type="component" value="Unassembled WGS sequence"/>
</dbReference>
<organism evidence="2 3">
    <name type="scientific">Chitinophaga skermanii</name>
    <dbReference type="NCBI Taxonomy" id="331697"/>
    <lineage>
        <taxon>Bacteria</taxon>
        <taxon>Pseudomonadati</taxon>
        <taxon>Bacteroidota</taxon>
        <taxon>Chitinophagia</taxon>
        <taxon>Chitinophagales</taxon>
        <taxon>Chitinophagaceae</taxon>
        <taxon>Chitinophaga</taxon>
    </lineage>
</organism>
<dbReference type="CDD" id="cd04301">
    <property type="entry name" value="NAT_SF"/>
    <property type="match status" value="1"/>
</dbReference>
<keyword evidence="3" id="KW-1185">Reference proteome</keyword>
<dbReference type="Pfam" id="PF13302">
    <property type="entry name" value="Acetyltransf_3"/>
    <property type="match status" value="1"/>
</dbReference>